<evidence type="ECO:0000313" key="1">
    <source>
        <dbReference type="EMBL" id="EQC42322.1"/>
    </source>
</evidence>
<accession>T0SH55</accession>
<dbReference type="InterPro" id="IPR045203">
    <property type="entry name" value="RanGAP1/2"/>
</dbReference>
<dbReference type="InterPro" id="IPR032675">
    <property type="entry name" value="LRR_dom_sf"/>
</dbReference>
<dbReference type="GeneID" id="19940788"/>
<dbReference type="RefSeq" id="XP_008603745.1">
    <property type="nucleotide sequence ID" value="XM_008605523.1"/>
</dbReference>
<dbReference type="SMART" id="SM00368">
    <property type="entry name" value="LRR_RI"/>
    <property type="match status" value="4"/>
</dbReference>
<protein>
    <submittedName>
        <fullName evidence="1">Uncharacterized protein</fullName>
    </submittedName>
</protein>
<dbReference type="InterPro" id="IPR001611">
    <property type="entry name" value="Leu-rich_rpt"/>
</dbReference>
<dbReference type="InParanoid" id="T0SH55"/>
<gene>
    <name evidence="1" type="ORF">SDRG_00061</name>
</gene>
<dbReference type="GO" id="GO:0005096">
    <property type="term" value="F:GTPase activator activity"/>
    <property type="evidence" value="ECO:0007669"/>
    <property type="project" value="InterPro"/>
</dbReference>
<dbReference type="Gene3D" id="3.80.10.10">
    <property type="entry name" value="Ribonuclease Inhibitor"/>
    <property type="match status" value="1"/>
</dbReference>
<sequence>MDEAALAATTEQHVLLPELFQRVAEYIMTSKDMLSFLRALPNAWLSAPLRALLSLYGAVRSRRLVVPVGDPLYPNHVRLWPEFLMPTTLADAELQRWVEMAAGLHPIVCLDTVHNATPTYEMPPTTKLKLLEIATPSQLKAALETWGRRVASIELDFANDHDEDEDESDVWTQANLDRFCYALTILPVLREVDMIWHYAATHKQQLALMQALSASQVTNLVIEYVNSRVEWTKPTAIAFAAWLAHRPVEFIKLDGLWLNEECLKILCDAFCASTTLKELDLRFGSLPTGLFYARSTLPPQLQSLGMEVCSYNDLPAIVGTLRGANILGLNLSFEEEIPEETEQSVAFVEALTRLTKLRRLELTPFVVPPPALPHLATLLPQLLYLDLEASNLMDEGVLAIANVLPSCPRLEALRLVDQDCTYLSAIALAAVIPRCKALKVLDLPGNRIGSIGAHALATIFHRLDAVDLSDNWIGFDGAMALSRVIPETGHMETMGLHDNPFGIDGALAIISALEACTYREGKVHIGDTVETPEELEECRTAAQRLPDLAWLCLERHDADEEQHHD</sequence>
<dbReference type="AlphaFoldDB" id="T0SH55"/>
<dbReference type="Pfam" id="PF13516">
    <property type="entry name" value="LRR_6"/>
    <property type="match status" value="2"/>
</dbReference>
<dbReference type="PANTHER" id="PTHR46761">
    <property type="entry name" value="RAN GTPASE-ACTIVATING PROTEIN 1"/>
    <property type="match status" value="1"/>
</dbReference>
<evidence type="ECO:0000313" key="2">
    <source>
        <dbReference type="Proteomes" id="UP000030762"/>
    </source>
</evidence>
<dbReference type="OMA" id="WHYAATH"/>
<reference evidence="1 2" key="1">
    <citation type="submission" date="2012-04" db="EMBL/GenBank/DDBJ databases">
        <title>The Genome Sequence of Saprolegnia declina VS20.</title>
        <authorList>
            <consortium name="The Broad Institute Genome Sequencing Platform"/>
            <person name="Russ C."/>
            <person name="Nusbaum C."/>
            <person name="Tyler B."/>
            <person name="van West P."/>
            <person name="Dieguez-Uribeondo J."/>
            <person name="de Bruijn I."/>
            <person name="Tripathy S."/>
            <person name="Jiang R."/>
            <person name="Young S.K."/>
            <person name="Zeng Q."/>
            <person name="Gargeya S."/>
            <person name="Fitzgerald M."/>
            <person name="Haas B."/>
            <person name="Abouelleil A."/>
            <person name="Alvarado L."/>
            <person name="Arachchi H.M."/>
            <person name="Berlin A."/>
            <person name="Chapman S.B."/>
            <person name="Goldberg J."/>
            <person name="Griggs A."/>
            <person name="Gujja S."/>
            <person name="Hansen M."/>
            <person name="Howarth C."/>
            <person name="Imamovic A."/>
            <person name="Larimer J."/>
            <person name="McCowen C."/>
            <person name="Montmayeur A."/>
            <person name="Murphy C."/>
            <person name="Neiman D."/>
            <person name="Pearson M."/>
            <person name="Priest M."/>
            <person name="Roberts A."/>
            <person name="Saif S."/>
            <person name="Shea T."/>
            <person name="Sisk P."/>
            <person name="Sykes S."/>
            <person name="Wortman J."/>
            <person name="Nusbaum C."/>
            <person name="Birren B."/>
        </authorList>
    </citation>
    <scope>NUCLEOTIDE SEQUENCE [LARGE SCALE GENOMIC DNA]</scope>
    <source>
        <strain evidence="1 2">VS20</strain>
    </source>
</reference>
<dbReference type="OrthoDB" id="120976at2759"/>
<dbReference type="VEuPathDB" id="FungiDB:SDRG_00061"/>
<organism evidence="1 2">
    <name type="scientific">Saprolegnia diclina (strain VS20)</name>
    <dbReference type="NCBI Taxonomy" id="1156394"/>
    <lineage>
        <taxon>Eukaryota</taxon>
        <taxon>Sar</taxon>
        <taxon>Stramenopiles</taxon>
        <taxon>Oomycota</taxon>
        <taxon>Saprolegniomycetes</taxon>
        <taxon>Saprolegniales</taxon>
        <taxon>Saprolegniaceae</taxon>
        <taxon>Saprolegnia</taxon>
    </lineage>
</organism>
<name>T0SH55_SAPDV</name>
<proteinExistence type="predicted"/>
<dbReference type="SUPFAM" id="SSF52047">
    <property type="entry name" value="RNI-like"/>
    <property type="match status" value="1"/>
</dbReference>
<dbReference type="Proteomes" id="UP000030762">
    <property type="component" value="Unassembled WGS sequence"/>
</dbReference>
<dbReference type="eggNOG" id="KOG1909">
    <property type="taxonomic scope" value="Eukaryota"/>
</dbReference>
<dbReference type="PANTHER" id="PTHR46761:SF2">
    <property type="entry name" value="RAN GTPASE-ACTIVATING PROTEIN 1"/>
    <property type="match status" value="1"/>
</dbReference>
<dbReference type="EMBL" id="JH767132">
    <property type="protein sequence ID" value="EQC42322.1"/>
    <property type="molecule type" value="Genomic_DNA"/>
</dbReference>
<dbReference type="STRING" id="1156394.T0SH55"/>
<keyword evidence="2" id="KW-1185">Reference proteome</keyword>